<reference evidence="2" key="1">
    <citation type="submission" date="2023-07" db="EMBL/GenBank/DDBJ databases">
        <title>Chromosome-level genome assembly of Artemia franciscana.</title>
        <authorList>
            <person name="Jo E."/>
        </authorList>
    </citation>
    <scope>NUCLEOTIDE SEQUENCE</scope>
    <source>
        <tissue evidence="2">Whole body</tissue>
    </source>
</reference>
<evidence type="ECO:0000313" key="2">
    <source>
        <dbReference type="EMBL" id="KAK2703660.1"/>
    </source>
</evidence>
<gene>
    <name evidence="2" type="ORF">QYM36_017956</name>
</gene>
<protein>
    <submittedName>
        <fullName evidence="2">Uncharacterized protein</fullName>
    </submittedName>
</protein>
<keyword evidence="3" id="KW-1185">Reference proteome</keyword>
<feature type="compositionally biased region" description="Polar residues" evidence="1">
    <location>
        <begin position="80"/>
        <end position="101"/>
    </location>
</feature>
<organism evidence="2 3">
    <name type="scientific">Artemia franciscana</name>
    <name type="common">Brine shrimp</name>
    <name type="synonym">Artemia sanfranciscana</name>
    <dbReference type="NCBI Taxonomy" id="6661"/>
    <lineage>
        <taxon>Eukaryota</taxon>
        <taxon>Metazoa</taxon>
        <taxon>Ecdysozoa</taxon>
        <taxon>Arthropoda</taxon>
        <taxon>Crustacea</taxon>
        <taxon>Branchiopoda</taxon>
        <taxon>Anostraca</taxon>
        <taxon>Artemiidae</taxon>
        <taxon>Artemia</taxon>
    </lineage>
</organism>
<accession>A0AA88H389</accession>
<sequence>MSDEEEVSYDAEVSVDDVMNWYSERVSEIWNMASVSCMDLGFPEIHEQIFKVNSGEQSNSSSKLNSLTFPLEGGPGSAAATLSTSAPVSTNTSGLTVTESANPLEISPTTRIEEILADDEFYISSEDEFEYNDSDFEFNENELKNQNTGIVNDSPKTNINCVKFDEPTNNDNVTEKS</sequence>
<proteinExistence type="predicted"/>
<dbReference type="EMBL" id="JAVRJZ010000081">
    <property type="protein sequence ID" value="KAK2703660.1"/>
    <property type="molecule type" value="Genomic_DNA"/>
</dbReference>
<name>A0AA88H389_ARTSF</name>
<dbReference type="AlphaFoldDB" id="A0AA88H389"/>
<dbReference type="Proteomes" id="UP001187531">
    <property type="component" value="Unassembled WGS sequence"/>
</dbReference>
<feature type="region of interest" description="Disordered" evidence="1">
    <location>
        <begin position="75"/>
        <end position="102"/>
    </location>
</feature>
<evidence type="ECO:0000313" key="3">
    <source>
        <dbReference type="Proteomes" id="UP001187531"/>
    </source>
</evidence>
<evidence type="ECO:0000256" key="1">
    <source>
        <dbReference type="SAM" id="MobiDB-lite"/>
    </source>
</evidence>
<comment type="caution">
    <text evidence="2">The sequence shown here is derived from an EMBL/GenBank/DDBJ whole genome shotgun (WGS) entry which is preliminary data.</text>
</comment>